<dbReference type="Pfam" id="PF14390">
    <property type="entry name" value="DUF4420"/>
    <property type="match status" value="1"/>
</dbReference>
<dbReference type="Proteomes" id="UP001595961">
    <property type="component" value="Unassembled WGS sequence"/>
</dbReference>
<sequence length="327" mass="36129">MDESDWRDIATAADPHADNVRRASSTHPLDFFRGRNHAGQYIFALAANDSCSELPKPPRLNGIDVSVERRSGDGARLVLTLEDRDQFDIFRALCGHLLDATADHPRGANGPGLRLVLRRLADWHNMLRRRREGLLTTEEIIGLVGELLFLRDEVMSRAGAADSIAAWRGAHRDEQDFAIGAWQIEVKTQLSTSDRRLLISSEAQLDTAGSRLLLCHQAVARAPAGGGTVSLNALIDGLNLAFAAAGPPVLEEFEAALEACRYVRREEYDEPEWLLTDRRLFEVRDDFPRLTPAVLPNGVHAVSYSILLSACESFAVDLDHTLGEVFS</sequence>
<dbReference type="InterPro" id="IPR025534">
    <property type="entry name" value="DUF4420"/>
</dbReference>
<keyword evidence="2" id="KW-1185">Reference proteome</keyword>
<accession>A0ABV9C0F1</accession>
<reference evidence="2" key="1">
    <citation type="journal article" date="2019" name="Int. J. Syst. Evol. Microbiol.">
        <title>The Global Catalogue of Microorganisms (GCM) 10K type strain sequencing project: providing services to taxonomists for standard genome sequencing and annotation.</title>
        <authorList>
            <consortium name="The Broad Institute Genomics Platform"/>
            <consortium name="The Broad Institute Genome Sequencing Center for Infectious Disease"/>
            <person name="Wu L."/>
            <person name="Ma J."/>
        </authorList>
    </citation>
    <scope>NUCLEOTIDE SEQUENCE [LARGE SCALE GENOMIC DNA]</scope>
    <source>
        <strain evidence="2">CCM 4481</strain>
    </source>
</reference>
<dbReference type="EMBL" id="JBHSGA010000011">
    <property type="protein sequence ID" value="MFC4526242.1"/>
    <property type="molecule type" value="Genomic_DNA"/>
</dbReference>
<comment type="caution">
    <text evidence="1">The sequence shown here is derived from an EMBL/GenBank/DDBJ whole genome shotgun (WGS) entry which is preliminary data.</text>
</comment>
<protein>
    <submittedName>
        <fullName evidence="1">PD-(D/E)XK motif protein</fullName>
    </submittedName>
</protein>
<name>A0ABV9C0F1_9GAMM</name>
<dbReference type="RefSeq" id="WP_266150936.1">
    <property type="nucleotide sequence ID" value="NZ_CP064028.1"/>
</dbReference>
<evidence type="ECO:0000313" key="1">
    <source>
        <dbReference type="EMBL" id="MFC4526242.1"/>
    </source>
</evidence>
<organism evidence="1 2">
    <name type="scientific">Dyella halodurans</name>
    <dbReference type="NCBI Taxonomy" id="1920171"/>
    <lineage>
        <taxon>Bacteria</taxon>
        <taxon>Pseudomonadati</taxon>
        <taxon>Pseudomonadota</taxon>
        <taxon>Gammaproteobacteria</taxon>
        <taxon>Lysobacterales</taxon>
        <taxon>Rhodanobacteraceae</taxon>
        <taxon>Dyella</taxon>
    </lineage>
</organism>
<evidence type="ECO:0000313" key="2">
    <source>
        <dbReference type="Proteomes" id="UP001595961"/>
    </source>
</evidence>
<gene>
    <name evidence="1" type="ORF">ACFO5W_06285</name>
</gene>
<proteinExistence type="predicted"/>